<evidence type="ECO:0000256" key="2">
    <source>
        <dbReference type="ARBA" id="ARBA00022692"/>
    </source>
</evidence>
<keyword evidence="6 8" id="KW-0717">Septation</keyword>
<keyword evidence="5 8" id="KW-0472">Membrane</keyword>
<evidence type="ECO:0000256" key="3">
    <source>
        <dbReference type="ARBA" id="ARBA00022989"/>
    </source>
</evidence>
<dbReference type="HAMAP" id="MF_00728">
    <property type="entry name" value="EzrA"/>
    <property type="match status" value="1"/>
</dbReference>
<evidence type="ECO:0000256" key="4">
    <source>
        <dbReference type="ARBA" id="ARBA00023054"/>
    </source>
</evidence>
<protein>
    <recommendedName>
        <fullName evidence="8">Septation ring formation regulator EzrA</fullName>
    </recommendedName>
</protein>
<name>A0ABR8U8F7_9BACL</name>
<keyword evidence="4 8" id="KW-0175">Coiled coil</keyword>
<sequence>MVKYFIIPIIILLVLVTIAFLFRRKHIREIGILENEKLQIQNKPIFEEMMKVKQLNMTGETEEKFERWRNEWTEVIDIHMPKIDSLLFDVEDMIDRFKFKKATQAEKDIHERIRQCEKKKDEILSELNELVGSEEKNRIEMEKLREQYRLARKTILAHQHAFGTTVEPLERELESFTPKFEEYDELTANGNYLLAREIVISLASKGDQLSALIHDIPSLLTDLQNKIPTAIRELRNGSKEMESQSYNLEHLELPKQLHEIESEIAEQLIKLSALEIDSVLQKVTEMNDRIDSFYEALENEVNSRHYVDRNFNEIGEDLMNIAQFTRETSDEAVYVQQSYRLDEKEAQLPGANIKKLEVLQKRYDTLVVMIEEEGSAYSALQEELKQISEELETIANEQQSLASRMKNLRIDENNVRTQLDELARQLQAADRKLHRGNIPGIPDEMDARLEEADEQLYLVSQSLQEVPLNIAAAESYLATAEAVVKDVNGKVEELLENVMLIERIIQYGNRYRASNSAMHESLLNAEESFRQFRYAKALEEAATAVEAVEPGAMKRIQEMLKEHA</sequence>
<comment type="caution">
    <text evidence="10">The sequence shown here is derived from an EMBL/GenBank/DDBJ whole genome shotgun (WGS) entry which is preliminary data.</text>
</comment>
<keyword evidence="1 8" id="KW-0132">Cell division</keyword>
<keyword evidence="2 8" id="KW-0812">Transmembrane</keyword>
<evidence type="ECO:0000256" key="9">
    <source>
        <dbReference type="SAM" id="Phobius"/>
    </source>
</evidence>
<organism evidence="10 11">
    <name type="scientific">Sporosarcina quadrami</name>
    <dbReference type="NCBI Taxonomy" id="2762234"/>
    <lineage>
        <taxon>Bacteria</taxon>
        <taxon>Bacillati</taxon>
        <taxon>Bacillota</taxon>
        <taxon>Bacilli</taxon>
        <taxon>Bacillales</taxon>
        <taxon>Caryophanaceae</taxon>
        <taxon>Sporosarcina</taxon>
    </lineage>
</organism>
<keyword evidence="8" id="KW-1003">Cell membrane</keyword>
<keyword evidence="11" id="KW-1185">Reference proteome</keyword>
<dbReference type="EMBL" id="JACSQN010000005">
    <property type="protein sequence ID" value="MBD7984318.1"/>
    <property type="molecule type" value="Genomic_DNA"/>
</dbReference>
<feature type="coiled-coil region" evidence="8">
    <location>
        <begin position="370"/>
        <end position="432"/>
    </location>
</feature>
<dbReference type="Proteomes" id="UP000626786">
    <property type="component" value="Unassembled WGS sequence"/>
</dbReference>
<evidence type="ECO:0000256" key="6">
    <source>
        <dbReference type="ARBA" id="ARBA00023210"/>
    </source>
</evidence>
<evidence type="ECO:0000256" key="5">
    <source>
        <dbReference type="ARBA" id="ARBA00023136"/>
    </source>
</evidence>
<comment type="function">
    <text evidence="8">Negative regulator of FtsZ ring formation; modulates the frequency and position of FtsZ ring formation. Inhibits FtsZ ring formation at polar sites. Interacts either with FtsZ or with one of its binding partners to promote depolymerization.</text>
</comment>
<feature type="topological domain" description="Extracellular" evidence="8">
    <location>
        <begin position="1"/>
        <end position="3"/>
    </location>
</feature>
<keyword evidence="7 8" id="KW-0131">Cell cycle</keyword>
<evidence type="ECO:0000313" key="10">
    <source>
        <dbReference type="EMBL" id="MBD7984318.1"/>
    </source>
</evidence>
<evidence type="ECO:0000313" key="11">
    <source>
        <dbReference type="Proteomes" id="UP000626786"/>
    </source>
</evidence>
<accession>A0ABR8U8F7</accession>
<keyword evidence="3 8" id="KW-1133">Transmembrane helix</keyword>
<dbReference type="InterPro" id="IPR010379">
    <property type="entry name" value="EzrA"/>
</dbReference>
<evidence type="ECO:0000256" key="1">
    <source>
        <dbReference type="ARBA" id="ARBA00022618"/>
    </source>
</evidence>
<feature type="topological domain" description="Cytoplasmic" evidence="8">
    <location>
        <begin position="23"/>
        <end position="564"/>
    </location>
</feature>
<comment type="similarity">
    <text evidence="8">Belongs to the EzrA family.</text>
</comment>
<dbReference type="Pfam" id="PF06160">
    <property type="entry name" value="EzrA"/>
    <property type="match status" value="1"/>
</dbReference>
<gene>
    <name evidence="8 10" type="primary">ezrA</name>
    <name evidence="10" type="ORF">H9649_06990</name>
</gene>
<comment type="subcellular location">
    <subcellularLocation>
        <location evidence="8">Cell membrane</location>
        <topology evidence="8">Single-pass membrane protein</topology>
    </subcellularLocation>
    <text evidence="8">Colocalized with FtsZ to the nascent septal site.</text>
</comment>
<reference evidence="10 11" key="1">
    <citation type="submission" date="2020-08" db="EMBL/GenBank/DDBJ databases">
        <title>A Genomic Blueprint of the Chicken Gut Microbiome.</title>
        <authorList>
            <person name="Gilroy R."/>
            <person name="Ravi A."/>
            <person name="Getino M."/>
            <person name="Pursley I."/>
            <person name="Horton D.L."/>
            <person name="Alikhan N.-F."/>
            <person name="Baker D."/>
            <person name="Gharbi K."/>
            <person name="Hall N."/>
            <person name="Watson M."/>
            <person name="Adriaenssens E.M."/>
            <person name="Foster-Nyarko E."/>
            <person name="Jarju S."/>
            <person name="Secka A."/>
            <person name="Antonio M."/>
            <person name="Oren A."/>
            <person name="Chaudhuri R."/>
            <person name="La Ragione R.M."/>
            <person name="Hildebrand F."/>
            <person name="Pallen M.J."/>
        </authorList>
    </citation>
    <scope>NUCLEOTIDE SEQUENCE [LARGE SCALE GENOMIC DNA]</scope>
    <source>
        <strain evidence="10 11">Sa2YVA2</strain>
    </source>
</reference>
<dbReference type="RefSeq" id="WP_191694016.1">
    <property type="nucleotide sequence ID" value="NZ_JACSQN010000005.1"/>
</dbReference>
<proteinExistence type="inferred from homology"/>
<dbReference type="NCBIfam" id="NF003413">
    <property type="entry name" value="PRK04778.1-7"/>
    <property type="match status" value="1"/>
</dbReference>
<evidence type="ECO:0000256" key="8">
    <source>
        <dbReference type="HAMAP-Rule" id="MF_00728"/>
    </source>
</evidence>
<evidence type="ECO:0000256" key="7">
    <source>
        <dbReference type="ARBA" id="ARBA00023306"/>
    </source>
</evidence>
<feature type="transmembrane region" description="Helical" evidence="9">
    <location>
        <begin position="6"/>
        <end position="22"/>
    </location>
</feature>